<reference evidence="2" key="1">
    <citation type="submission" date="2020-05" db="UniProtKB">
        <authorList>
            <consortium name="EnsemblMetazoa"/>
        </authorList>
    </citation>
    <scope>IDENTIFICATION</scope>
    <source>
        <strain evidence="2">Jacobina</strain>
    </source>
</reference>
<name>A0A1B0GIQ1_LUTLO</name>
<keyword evidence="1" id="KW-0812">Transmembrane</keyword>
<dbReference type="AlphaFoldDB" id="A0A1B0GIQ1"/>
<protein>
    <submittedName>
        <fullName evidence="2">Uncharacterized protein</fullName>
    </submittedName>
</protein>
<dbReference type="VEuPathDB" id="VectorBase:LLOJ004835"/>
<feature type="transmembrane region" description="Helical" evidence="1">
    <location>
        <begin position="110"/>
        <end position="128"/>
    </location>
</feature>
<dbReference type="VEuPathDB" id="VectorBase:LLONM1_001835"/>
<dbReference type="Proteomes" id="UP000092461">
    <property type="component" value="Unassembled WGS sequence"/>
</dbReference>
<evidence type="ECO:0000313" key="3">
    <source>
        <dbReference type="Proteomes" id="UP000092461"/>
    </source>
</evidence>
<evidence type="ECO:0000313" key="2">
    <source>
        <dbReference type="EnsemblMetazoa" id="LLOJ004835-PA"/>
    </source>
</evidence>
<evidence type="ECO:0000256" key="1">
    <source>
        <dbReference type="SAM" id="Phobius"/>
    </source>
</evidence>
<keyword evidence="1" id="KW-1133">Transmembrane helix</keyword>
<dbReference type="EnsemblMetazoa" id="LLOJ004835-RA">
    <property type="protein sequence ID" value="LLOJ004835-PA"/>
    <property type="gene ID" value="LLOJ004835"/>
</dbReference>
<organism evidence="2 3">
    <name type="scientific">Lutzomyia longipalpis</name>
    <name type="common">Sand fly</name>
    <dbReference type="NCBI Taxonomy" id="7200"/>
    <lineage>
        <taxon>Eukaryota</taxon>
        <taxon>Metazoa</taxon>
        <taxon>Ecdysozoa</taxon>
        <taxon>Arthropoda</taxon>
        <taxon>Hexapoda</taxon>
        <taxon>Insecta</taxon>
        <taxon>Pterygota</taxon>
        <taxon>Neoptera</taxon>
        <taxon>Endopterygota</taxon>
        <taxon>Diptera</taxon>
        <taxon>Nematocera</taxon>
        <taxon>Psychodoidea</taxon>
        <taxon>Psychodidae</taxon>
        <taxon>Lutzomyia</taxon>
        <taxon>Lutzomyia</taxon>
    </lineage>
</organism>
<sequence>MRMQSAVRGTEAAGVLEVCTFNVRHGTVAVEVQVFRNMERFPRSGDISSSIPFSVEELDEEHSVQERVPLNANPESAFESALGNNAAEDDTFDLDELLPSISEFGKYQKLLVFLICLPACIPCGFGAFNQLFMADSPTDYWCTVPQLENITNISAIDRRNLAIPTNEGFSNPQNTSWPIEKCIDGWEFNTTDSRSSIVIDVI</sequence>
<proteinExistence type="predicted"/>
<keyword evidence="3" id="KW-1185">Reference proteome</keyword>
<dbReference type="EMBL" id="AJWK01015249">
    <property type="status" value="NOT_ANNOTATED_CDS"/>
    <property type="molecule type" value="Genomic_DNA"/>
</dbReference>
<keyword evidence="1" id="KW-0472">Membrane</keyword>
<accession>A0A1B0GIQ1</accession>